<organism evidence="2 3">
    <name type="scientific">Heterodermia speciosa</name>
    <dbReference type="NCBI Taxonomy" id="116794"/>
    <lineage>
        <taxon>Eukaryota</taxon>
        <taxon>Fungi</taxon>
        <taxon>Dikarya</taxon>
        <taxon>Ascomycota</taxon>
        <taxon>Pezizomycotina</taxon>
        <taxon>Lecanoromycetes</taxon>
        <taxon>OSLEUM clade</taxon>
        <taxon>Lecanoromycetidae</taxon>
        <taxon>Caliciales</taxon>
        <taxon>Physciaceae</taxon>
        <taxon>Heterodermia</taxon>
    </lineage>
</organism>
<dbReference type="EMBL" id="CAJPDS010000063">
    <property type="protein sequence ID" value="CAF9932397.1"/>
    <property type="molecule type" value="Genomic_DNA"/>
</dbReference>
<reference evidence="2" key="1">
    <citation type="submission" date="2021-03" db="EMBL/GenBank/DDBJ databases">
        <authorList>
            <person name="Tagirdzhanova G."/>
        </authorList>
    </citation>
    <scope>NUCLEOTIDE SEQUENCE</scope>
</reference>
<evidence type="ECO:0000313" key="2">
    <source>
        <dbReference type="EMBL" id="CAF9932397.1"/>
    </source>
</evidence>
<sequence>MSSTSLKTDPLLSPFTNSTFSATAYLNDTLPSLPSTTPTTKSALPSLASLTSQTQSQISTLSAQTARLSTTLTALTDDILRSSSRLAYEVELLRGEASSLIESLDGDPTHDLNLTTAITKFASPALAPSSSPPLPPPSSSPEPLPLPTSTKSDPGTPHETLSHLRTLLHVRTLLLSTTHTFNAALSFPLPPSLLHTTSSLISITAPTAAADTDALEQRGQAALAALRREISSLLATGDEEAARARVAELRETVRVWKGTGEEKARGKVVDELEGMLEEGVGRKKTQGGSGLGEMRAQDGGAGRGFLGGLQRLREGVYMD</sequence>
<protein>
    <submittedName>
        <fullName evidence="2">Uncharacterized protein</fullName>
    </submittedName>
</protein>
<name>A0A8H3FWL8_9LECA</name>
<proteinExistence type="predicted"/>
<feature type="region of interest" description="Disordered" evidence="1">
    <location>
        <begin position="124"/>
        <end position="160"/>
    </location>
</feature>
<dbReference type="Gene3D" id="6.10.250.2790">
    <property type="match status" value="1"/>
</dbReference>
<accession>A0A8H3FWL8</accession>
<evidence type="ECO:0000256" key="1">
    <source>
        <dbReference type="SAM" id="MobiDB-lite"/>
    </source>
</evidence>
<feature type="compositionally biased region" description="Pro residues" evidence="1">
    <location>
        <begin position="130"/>
        <end position="146"/>
    </location>
</feature>
<dbReference type="AlphaFoldDB" id="A0A8H3FWL8"/>
<gene>
    <name evidence="2" type="ORF">HETSPECPRED_008348</name>
</gene>
<dbReference type="OrthoDB" id="5413829at2759"/>
<comment type="caution">
    <text evidence="2">The sequence shown here is derived from an EMBL/GenBank/DDBJ whole genome shotgun (WGS) entry which is preliminary data.</text>
</comment>
<dbReference type="Proteomes" id="UP000664521">
    <property type="component" value="Unassembled WGS sequence"/>
</dbReference>
<evidence type="ECO:0000313" key="3">
    <source>
        <dbReference type="Proteomes" id="UP000664521"/>
    </source>
</evidence>
<keyword evidence="3" id="KW-1185">Reference proteome</keyword>